<gene>
    <name evidence="1" type="ORF">SDC9_170428</name>
</gene>
<evidence type="ECO:0000313" key="1">
    <source>
        <dbReference type="EMBL" id="MPN23043.1"/>
    </source>
</evidence>
<comment type="caution">
    <text evidence="1">The sequence shown here is derived from an EMBL/GenBank/DDBJ whole genome shotgun (WGS) entry which is preliminary data.</text>
</comment>
<accession>A0A645GH24</accession>
<dbReference type="EMBL" id="VSSQ01071437">
    <property type="protein sequence ID" value="MPN23043.1"/>
    <property type="molecule type" value="Genomic_DNA"/>
</dbReference>
<organism evidence="1">
    <name type="scientific">bioreactor metagenome</name>
    <dbReference type="NCBI Taxonomy" id="1076179"/>
    <lineage>
        <taxon>unclassified sequences</taxon>
        <taxon>metagenomes</taxon>
        <taxon>ecological metagenomes</taxon>
    </lineage>
</organism>
<dbReference type="AlphaFoldDB" id="A0A645GH24"/>
<reference evidence="1" key="1">
    <citation type="submission" date="2019-08" db="EMBL/GenBank/DDBJ databases">
        <authorList>
            <person name="Kucharzyk K."/>
            <person name="Murdoch R.W."/>
            <person name="Higgins S."/>
            <person name="Loffler F."/>
        </authorList>
    </citation>
    <scope>NUCLEOTIDE SEQUENCE</scope>
</reference>
<protein>
    <submittedName>
        <fullName evidence="1">Uncharacterized protein</fullName>
    </submittedName>
</protein>
<sequence>MLEQIELGQLPEKLKEAVQTTEQSLNRFSSSPCEIISMAKIDLDRPEAPGLKKKLYRVIFLVANTFEILEQVTDDGFNLGVSEAMLTIGTVKEIMEKAPKWTGLKSEVV</sequence>
<name>A0A645GH24_9ZZZZ</name>
<proteinExistence type="predicted"/>